<keyword evidence="1" id="KW-0472">Membrane</keyword>
<accession>A0A8D5FPE1</accession>
<dbReference type="InterPro" id="IPR029442">
    <property type="entry name" value="GyrI-like"/>
</dbReference>
<proteinExistence type="predicted"/>
<gene>
    <name evidence="3" type="ORF">DGMP_35210</name>
</gene>
<keyword evidence="1" id="KW-0812">Transmembrane</keyword>
<feature type="domain" description="GyrI-like small molecule binding" evidence="2">
    <location>
        <begin position="146"/>
        <end position="209"/>
    </location>
</feature>
<feature type="transmembrane region" description="Helical" evidence="1">
    <location>
        <begin position="6"/>
        <end position="24"/>
    </location>
</feature>
<keyword evidence="4" id="KW-1185">Reference proteome</keyword>
<evidence type="ECO:0000259" key="2">
    <source>
        <dbReference type="Pfam" id="PF06445"/>
    </source>
</evidence>
<evidence type="ECO:0000313" key="3">
    <source>
        <dbReference type="EMBL" id="BCL62828.1"/>
    </source>
</evidence>
<dbReference type="Proteomes" id="UP000826725">
    <property type="component" value="Chromosome"/>
</dbReference>
<dbReference type="AlphaFoldDB" id="A0A8D5FPE1"/>
<name>A0A8D5FPE1_9BACT</name>
<sequence>MIQFVLIVLAALLACGGIFLFLLIKGPDLSGYQHLRNPRVTTPGDTTVLVVPFTATTDELKGVFGFLMKNYFKLKGVVKIPWKIPPTSARYENALDFDMPAEKRQHVFANMIWRGEAAIPLPSAVTELPKLKHDTLSAVIDHRHYGKMAEILHLGPYENEAPTVNRLKKYITEKGYEISGPHEEVYLRSPGTPFCKPERYVTLIRYPVRKT</sequence>
<dbReference type="RefSeq" id="WP_228855137.1">
    <property type="nucleotide sequence ID" value="NZ_AP024086.1"/>
</dbReference>
<evidence type="ECO:0000256" key="1">
    <source>
        <dbReference type="SAM" id="Phobius"/>
    </source>
</evidence>
<dbReference type="EMBL" id="AP024086">
    <property type="protein sequence ID" value="BCL62828.1"/>
    <property type="molecule type" value="Genomic_DNA"/>
</dbReference>
<protein>
    <recommendedName>
        <fullName evidence="2">GyrI-like small molecule binding domain-containing protein</fullName>
    </recommendedName>
</protein>
<keyword evidence="1" id="KW-1133">Transmembrane helix</keyword>
<organism evidence="3 4">
    <name type="scientific">Desulfomarina profundi</name>
    <dbReference type="NCBI Taxonomy" id="2772557"/>
    <lineage>
        <taxon>Bacteria</taxon>
        <taxon>Pseudomonadati</taxon>
        <taxon>Thermodesulfobacteriota</taxon>
        <taxon>Desulfobulbia</taxon>
        <taxon>Desulfobulbales</taxon>
        <taxon>Desulfobulbaceae</taxon>
        <taxon>Desulfomarina</taxon>
    </lineage>
</organism>
<dbReference type="Pfam" id="PF06445">
    <property type="entry name" value="GyrI-like"/>
    <property type="match status" value="1"/>
</dbReference>
<evidence type="ECO:0000313" key="4">
    <source>
        <dbReference type="Proteomes" id="UP000826725"/>
    </source>
</evidence>
<dbReference type="KEGG" id="dbk:DGMP_35210"/>
<reference evidence="3" key="1">
    <citation type="submission" date="2020-09" db="EMBL/GenBank/DDBJ databases">
        <title>Desulfogranum mesoprofundum gen. nov., sp. nov., a novel mesophilic, sulfate-reducing chemolithoautotroph isolated from a deep-sea hydrothermal vent chimney in the Suiyo Seamount.</title>
        <authorList>
            <person name="Hashimoto Y."/>
            <person name="Nakagawa S."/>
        </authorList>
    </citation>
    <scope>NUCLEOTIDE SEQUENCE</scope>
    <source>
        <strain evidence="3">KT2</strain>
    </source>
</reference>